<dbReference type="EMBL" id="JACOOH010000002">
    <property type="protein sequence ID" value="MBC5620509.1"/>
    <property type="molecule type" value="Genomic_DNA"/>
</dbReference>
<gene>
    <name evidence="1" type="ORF">H8S64_05305</name>
</gene>
<keyword evidence="2" id="KW-1185">Reference proteome</keyword>
<proteinExistence type="predicted"/>
<comment type="caution">
    <text evidence="1">The sequence shown here is derived from an EMBL/GenBank/DDBJ whole genome shotgun (WGS) entry which is preliminary data.</text>
</comment>
<organism evidence="1 2">
    <name type="scientific">Butyricimonas hominis</name>
    <dbReference type="NCBI Taxonomy" id="2763032"/>
    <lineage>
        <taxon>Bacteria</taxon>
        <taxon>Pseudomonadati</taxon>
        <taxon>Bacteroidota</taxon>
        <taxon>Bacteroidia</taxon>
        <taxon>Bacteroidales</taxon>
        <taxon>Odoribacteraceae</taxon>
        <taxon>Butyricimonas</taxon>
    </lineage>
</organism>
<sequence>MRTEYTWEIKIKNTPALERKCNRCNCNKFYCSNKFRMNAQKRNIDVWLIYRCMECDSTYNLTILSRTKPELIRKDLFTKFSDNDEDIAWEYAFSLETARKNNVKFDYNSVEYEIEHDNISINDILNAGDESVVFKIQTGFEFELKLSSVIRHCLGVSASQLNQMIEVDAVFTPEGYPIKKHKVKNGDIVLINKEKLQGIKSLGSV</sequence>
<dbReference type="Proteomes" id="UP000646484">
    <property type="component" value="Unassembled WGS sequence"/>
</dbReference>
<protein>
    <submittedName>
        <fullName evidence="1">DUF1062 domain-containing protein</fullName>
    </submittedName>
</protein>
<name>A0ABR7CY27_9BACT</name>
<evidence type="ECO:0000313" key="1">
    <source>
        <dbReference type="EMBL" id="MBC5620509.1"/>
    </source>
</evidence>
<accession>A0ABR7CY27</accession>
<dbReference type="InterPro" id="IPR009412">
    <property type="entry name" value="DUF1062"/>
</dbReference>
<reference evidence="1 2" key="1">
    <citation type="submission" date="2020-08" db="EMBL/GenBank/DDBJ databases">
        <title>Genome public.</title>
        <authorList>
            <person name="Liu C."/>
            <person name="Sun Q."/>
        </authorList>
    </citation>
    <scope>NUCLEOTIDE SEQUENCE [LARGE SCALE GENOMIC DNA]</scope>
    <source>
        <strain evidence="1 2">NSJ-56</strain>
    </source>
</reference>
<dbReference type="RefSeq" id="WP_186975259.1">
    <property type="nucleotide sequence ID" value="NZ_JACOOH010000002.1"/>
</dbReference>
<evidence type="ECO:0000313" key="2">
    <source>
        <dbReference type="Proteomes" id="UP000646484"/>
    </source>
</evidence>
<dbReference type="Pfam" id="PF06353">
    <property type="entry name" value="DUF1062"/>
    <property type="match status" value="1"/>
</dbReference>